<feature type="domain" description="Fibronectin type-III" evidence="5">
    <location>
        <begin position="1942"/>
        <end position="2043"/>
    </location>
</feature>
<accession>A0A510V141</accession>
<gene>
    <name evidence="6" type="ORF">CXY01_00510</name>
</gene>
<dbReference type="EMBL" id="BJUB01000001">
    <property type="protein sequence ID" value="GEK19531.1"/>
    <property type="molecule type" value="Genomic_DNA"/>
</dbReference>
<feature type="region of interest" description="Disordered" evidence="4">
    <location>
        <begin position="1823"/>
        <end position="1854"/>
    </location>
</feature>
<dbReference type="RefSeq" id="WP_146925077.1">
    <property type="nucleotide sequence ID" value="NZ_BJUB01000001.1"/>
</dbReference>
<dbReference type="InterPro" id="IPR036116">
    <property type="entry name" value="FN3_sf"/>
</dbReference>
<feature type="domain" description="Fibronectin type-III" evidence="5">
    <location>
        <begin position="1547"/>
        <end position="1640"/>
    </location>
</feature>
<dbReference type="PANTHER" id="PTHR13817">
    <property type="entry name" value="TITIN"/>
    <property type="match status" value="1"/>
</dbReference>
<dbReference type="CDD" id="cd00063">
    <property type="entry name" value="FN3"/>
    <property type="match status" value="4"/>
</dbReference>
<dbReference type="SMART" id="SM00060">
    <property type="entry name" value="FN3"/>
    <property type="match status" value="6"/>
</dbReference>
<dbReference type="GO" id="GO:0016798">
    <property type="term" value="F:hydrolase activity, acting on glycosyl bonds"/>
    <property type="evidence" value="ECO:0007669"/>
    <property type="project" value="UniProtKB-KW"/>
</dbReference>
<dbReference type="InterPro" id="IPR013783">
    <property type="entry name" value="Ig-like_fold"/>
</dbReference>
<organism evidence="6 7">
    <name type="scientific">Cellulomonas xylanilytica</name>
    <dbReference type="NCBI Taxonomy" id="233583"/>
    <lineage>
        <taxon>Bacteria</taxon>
        <taxon>Bacillati</taxon>
        <taxon>Actinomycetota</taxon>
        <taxon>Actinomycetes</taxon>
        <taxon>Micrococcales</taxon>
        <taxon>Cellulomonadaceae</taxon>
        <taxon>Cellulomonas</taxon>
    </lineage>
</organism>
<feature type="domain" description="Fibronectin type-III" evidence="5">
    <location>
        <begin position="1842"/>
        <end position="1940"/>
    </location>
</feature>
<keyword evidence="2" id="KW-0326">Glycosidase</keyword>
<feature type="region of interest" description="Disordered" evidence="4">
    <location>
        <begin position="353"/>
        <end position="395"/>
    </location>
</feature>
<dbReference type="Proteomes" id="UP000321118">
    <property type="component" value="Unassembled WGS sequence"/>
</dbReference>
<feature type="domain" description="Fibronectin type-III" evidence="5">
    <location>
        <begin position="1644"/>
        <end position="1741"/>
    </location>
</feature>
<keyword evidence="1" id="KW-0677">Repeat</keyword>
<dbReference type="Pfam" id="PF17963">
    <property type="entry name" value="Big_9"/>
    <property type="match status" value="6"/>
</dbReference>
<reference evidence="6 7" key="1">
    <citation type="submission" date="2019-07" db="EMBL/GenBank/DDBJ databases">
        <title>Whole genome shotgun sequence of Cellulomonas xylanilytica NBRC 101102.</title>
        <authorList>
            <person name="Hosoyama A."/>
            <person name="Uohara A."/>
            <person name="Ohji S."/>
            <person name="Ichikawa N."/>
        </authorList>
    </citation>
    <scope>NUCLEOTIDE SEQUENCE [LARGE SCALE GENOMIC DNA]</scope>
    <source>
        <strain evidence="6 7">NBRC 101102</strain>
    </source>
</reference>
<evidence type="ECO:0000256" key="2">
    <source>
        <dbReference type="ARBA" id="ARBA00023295"/>
    </source>
</evidence>
<evidence type="ECO:0000256" key="1">
    <source>
        <dbReference type="ARBA" id="ARBA00022737"/>
    </source>
</evidence>
<dbReference type="NCBIfam" id="NF012211">
    <property type="entry name" value="tand_rpt_95"/>
    <property type="match status" value="1"/>
</dbReference>
<dbReference type="Pfam" id="PF00041">
    <property type="entry name" value="fn3"/>
    <property type="match status" value="3"/>
</dbReference>
<proteinExistence type="predicted"/>
<dbReference type="PANTHER" id="PTHR13817:SF73">
    <property type="entry name" value="FIBRONECTIN TYPE-III DOMAIN-CONTAINING PROTEIN"/>
    <property type="match status" value="1"/>
</dbReference>
<feature type="domain" description="Fibronectin type-III" evidence="5">
    <location>
        <begin position="1747"/>
        <end position="1836"/>
    </location>
</feature>
<feature type="domain" description="Fibronectin type-III" evidence="5">
    <location>
        <begin position="1460"/>
        <end position="1546"/>
    </location>
</feature>
<dbReference type="SUPFAM" id="SSF63829">
    <property type="entry name" value="Calcium-dependent phosphotriesterase"/>
    <property type="match status" value="1"/>
</dbReference>
<keyword evidence="2" id="KW-0378">Hydrolase</keyword>
<evidence type="ECO:0000313" key="6">
    <source>
        <dbReference type="EMBL" id="GEK19531.1"/>
    </source>
</evidence>
<keyword evidence="7" id="KW-1185">Reference proteome</keyword>
<dbReference type="OrthoDB" id="5241356at2"/>
<evidence type="ECO:0000313" key="7">
    <source>
        <dbReference type="Proteomes" id="UP000321118"/>
    </source>
</evidence>
<dbReference type="InterPro" id="IPR050964">
    <property type="entry name" value="Striated_Muscle_Regulatory"/>
</dbReference>
<dbReference type="GO" id="GO:0000272">
    <property type="term" value="P:polysaccharide catabolic process"/>
    <property type="evidence" value="ECO:0007669"/>
    <property type="project" value="UniProtKB-KW"/>
</dbReference>
<keyword evidence="3" id="KW-0119">Carbohydrate metabolism</keyword>
<name>A0A510V141_9CELL</name>
<feature type="compositionally biased region" description="Acidic residues" evidence="4">
    <location>
        <begin position="353"/>
        <end position="367"/>
    </location>
</feature>
<feature type="compositionally biased region" description="Low complexity" evidence="4">
    <location>
        <begin position="1539"/>
        <end position="1554"/>
    </location>
</feature>
<feature type="region of interest" description="Disordered" evidence="4">
    <location>
        <begin position="2026"/>
        <end position="2048"/>
    </location>
</feature>
<keyword evidence="3" id="KW-0624">Polysaccharide degradation</keyword>
<evidence type="ECO:0000256" key="4">
    <source>
        <dbReference type="SAM" id="MobiDB-lite"/>
    </source>
</evidence>
<evidence type="ECO:0000259" key="5">
    <source>
        <dbReference type="PROSITE" id="PS50853"/>
    </source>
</evidence>
<dbReference type="InterPro" id="IPR003961">
    <property type="entry name" value="FN3_dom"/>
</dbReference>
<evidence type="ECO:0000256" key="3">
    <source>
        <dbReference type="ARBA" id="ARBA00023326"/>
    </source>
</evidence>
<feature type="region of interest" description="Disordered" evidence="4">
    <location>
        <begin position="1530"/>
        <end position="1570"/>
    </location>
</feature>
<protein>
    <submittedName>
        <fullName evidence="6">ATPase AAA</fullName>
    </submittedName>
</protein>
<dbReference type="SUPFAM" id="SSF49265">
    <property type="entry name" value="Fibronectin type III"/>
    <property type="match status" value="4"/>
</dbReference>
<dbReference type="Gene3D" id="2.60.40.10">
    <property type="entry name" value="Immunoglobulins"/>
    <property type="match status" value="5"/>
</dbReference>
<sequence length="2048" mass="211604">MRWRAVRSRATTAAAVVTVPVLVLVLALFDQGFPLARLDLNDGGVWLTATSKLQLGRYNAQVEELNGGLSAAGSTFDVLQDEGDVLLVEPGSIAVVDPASVTLATQVAVPGAKVSMAAGVVAVVDPDGNVWVRSIADLDTLRIATDAPDVELGEGGAAVVARSGAVLAVAAEDGAVTRVDLVDGTARSTPVGTVGAGPVDQVTAVGDVAVVLSDGTVRTPDGEVEVDGDGLVLQQPGPEASRVLVASRTALLEVPLDGGSPVEHPTAGSGVPAEPVQVGRCAHGAWASAVGSYLQLCDGDDAEVSNLEEMSSADVLKFRVNRQVVVLNDTLRGRLWMPLQDTDLRVPNWTQIEPEEEPDEAEEETEASDTTQDLVTECSAESAPPTAADDEFGVRPGRTTILPVIDNDSSSDCGILAISVFDPLPAEFGTVEAIYGGRSLQVAVAEGATGTAELTYTITDGRGTNAPSTARVVLTARDGSLDSPPVQLRTGALQVEQGGQADHQALADFQDPDGDDLVLVGATADPASGSVRFRQDGSVTFRADGAQLGRTSVTLLVSDGTSTTEGRLDVDVRPTGSLPPQIDPVHAVTYVDQPVTLHPLDLVRSSSAEPPRLAGVDEVVGATITTDLQGGTFTFSAARAGSYYVPFLVSAPPQQATGLARIDVRVWPETDQPPIAVRDQAFLPADGEVTVDPLANDTDPAGKVLVLQSVDAPDGLRVAILEHHLVQISSERTLTAPVALRYTVSNGQDSTVGEIIVHPVPPSATSQPPVVPNVEVDVRTGGVVTIPVLDDAYDPDGDRLTLRTELVEPLGTGEGLLFVSGDVLRYQAPDEPLTARATFEVEDATGNLTAATVTVRVHASDASTKAPPRPKDLVARVFQGDTVRIYVPLVGIDPDGDGVTLLGIASSALRGRVVATGADWLEYQAFPDEVGTDEFTYAVEDWVGQRAVATVRVGISPRPTDSATVVARDDEVTVKPGQRVEVRVLANDVDSSGGDLALDPVLEKADGVDAVVEDRRIVVRAPDEPAVLQIVYTASNKRGGRDTGVLTVTVSADAPVLPPIARDIVVPATDTLDRTEVAVDVLAVAQNPSGPLSDLEVSVPGSQADVARVTEDGQVVVTLVDHAQTVPYLLTNRTGANPVASYAFITVPALGFFRPVPRPKAPELRVASGERLVIPLGEQVQVAPGRTARIADSLGVSATRSDGTSPIVDDETLQFTSAPGYAGPASITVPVTDASSPGDTSARTSVITLQITVYAVDDYPPTFEPSTIDVAPGEPALAVDLRSFTTGPEGANPTDGRYAYTLVSAIPAGFSGAITDGVLSIAADATTPKGRNETLAVRVGYGRTGSFETSIGVRVIASTRPTARVVDRTIDGVEGRQSTVDVLEGAFNPFAPDPMTVVGATVETPGAGTAGATASTVSVRPAEGFIGQMVTRFRVRDVTGDPDREVEGRVTVVVRGKPATPNAPRVGEIRDRTVVLSWDAPDNRGAPITGYRVVASPGNLVRQCASTTCTIDGLTNDVEYTFTVAAQNEVDWSEPSGPSAPARPDAVPDAPSAPTLDFGDGSVRATWPAPASAGSPITSYTLEISPAPPAGPSSVTSPTTSYTFSGLRNGTAYSVRVRAHNKAAEPSGWSPSSQPMVPAGVPEAPLNLTALRAETTLGGQINVAWTEPDGNGDRVTGYELVISGGPNSRTVPFEGTGTTSYAFTDAANGAPYQFSVRARNKAPGWSAPAVTTASTYGVPAATTITSAVGAPTAEPGDGSVRVVWASADPNGSPVTSYRLFVNGTDIGDVGTGTSRDVGGLTGGADATFQVQACNVAGCGEWSAPRSASPVPVTKPSPASGVSLDDPARNDDRQPTSITARWAATSAWGGGSGTVYRVDFSIDGVVTDTQRVTGLTATSTASMPTLSFLRRSATFRVVVTAETSAGASTPAPSADKVVQRASEPGDVADGYALTVSDDGASISSDWADVQDTGGAAITGYLVQVKVGSDGWADMPTTGTSQLSNAPLPAPAAPGTAITIRVRAQNQFGTSQRWAQSVEARVPEPPPATP</sequence>
<comment type="caution">
    <text evidence="6">The sequence shown here is derived from an EMBL/GenBank/DDBJ whole genome shotgun (WGS) entry which is preliminary data.</text>
</comment>
<dbReference type="PROSITE" id="PS50853">
    <property type="entry name" value="FN3"/>
    <property type="match status" value="6"/>
</dbReference>